<evidence type="ECO:0000256" key="3">
    <source>
        <dbReference type="ARBA" id="ARBA00022692"/>
    </source>
</evidence>
<evidence type="ECO:0000256" key="7">
    <source>
        <dbReference type="SAM" id="Phobius"/>
    </source>
</evidence>
<feature type="transmembrane region" description="Helical" evidence="7">
    <location>
        <begin position="574"/>
        <end position="594"/>
    </location>
</feature>
<evidence type="ECO:0000313" key="8">
    <source>
        <dbReference type="EMBL" id="EJT47094.1"/>
    </source>
</evidence>
<feature type="transmembrane region" description="Helical" evidence="7">
    <location>
        <begin position="174"/>
        <end position="202"/>
    </location>
</feature>
<gene>
    <name evidence="8" type="ORF">A1Q1_04168</name>
</gene>
<dbReference type="PANTHER" id="PTHR45649">
    <property type="entry name" value="AMINO-ACID PERMEASE BAT1"/>
    <property type="match status" value="1"/>
</dbReference>
<evidence type="ECO:0000256" key="2">
    <source>
        <dbReference type="ARBA" id="ARBA00022448"/>
    </source>
</evidence>
<feature type="transmembrane region" description="Helical" evidence="7">
    <location>
        <begin position="139"/>
        <end position="162"/>
    </location>
</feature>
<evidence type="ECO:0000256" key="4">
    <source>
        <dbReference type="ARBA" id="ARBA00022989"/>
    </source>
</evidence>
<dbReference type="KEGG" id="tasa:A1Q1_04168"/>
<comment type="subcellular location">
    <subcellularLocation>
        <location evidence="1">Membrane</location>
        <topology evidence="1">Multi-pass membrane protein</topology>
    </subcellularLocation>
</comment>
<proteinExistence type="predicted"/>
<dbReference type="Proteomes" id="UP000002748">
    <property type="component" value="Unassembled WGS sequence"/>
</dbReference>
<dbReference type="OrthoDB" id="10054429at2759"/>
<feature type="transmembrane region" description="Helical" evidence="7">
    <location>
        <begin position="498"/>
        <end position="523"/>
    </location>
</feature>
<feature type="region of interest" description="Disordered" evidence="6">
    <location>
        <begin position="624"/>
        <end position="667"/>
    </location>
</feature>
<dbReference type="GO" id="GO:0016020">
    <property type="term" value="C:membrane"/>
    <property type="evidence" value="ECO:0007669"/>
    <property type="project" value="UniProtKB-SubCell"/>
</dbReference>
<feature type="transmembrane region" description="Helical" evidence="7">
    <location>
        <begin position="371"/>
        <end position="392"/>
    </location>
</feature>
<keyword evidence="3 7" id="KW-0812">Transmembrane</keyword>
<keyword evidence="2" id="KW-0813">Transport</keyword>
<evidence type="ECO:0000256" key="1">
    <source>
        <dbReference type="ARBA" id="ARBA00004141"/>
    </source>
</evidence>
<evidence type="ECO:0000313" key="9">
    <source>
        <dbReference type="Proteomes" id="UP000002748"/>
    </source>
</evidence>
<dbReference type="PANTHER" id="PTHR45649:SF9">
    <property type="entry name" value="AMINO-ACID PERMEASE 2"/>
    <property type="match status" value="1"/>
</dbReference>
<sequence length="712" mass="77078">MADSQLFAEETIPGTINSYGPMDEDDGLYPAGQSRFIGQRTDNTVSSYPYTLSSTASHDYIPQSTRPVPAPPQVADCPAGNPGDVDAAAFIPLEASRTRASDTHSKRFVARFRRPKVEYNRDALRLQQLGYDPVLGRDYTFWSSFFISWISIGCLQGTIFAVPGAYRYGGPMMILVAWPISGILSMALVLVMSELASAYPVAGAMTSWSWKLARAGVGGERYWGWAMTAIVLGGHTGNSTNVIKGTMGLKNEHYNLETYQQFLFYLAIVAVVGTIGSRAWANSHKYWIVAGVFVMGTWLALCIALASTGVAHRDFSTSQPISTHFTNTTGWSMRGYVYLLGWQYTTIATGADASAHMSEETQNPSRNVPKAMTAAIAATYVLTYISIILLLLSVKPEDAEYITLQTFPVGHILIKAINFSGALAICIILIIVLCLQVQAQLQAASRFTFAVARDNALPFSDAIKYTNKQKQPVVAHWLVVALWGACSVLILFNKPGLVLSLVTTGASSLSILGYLIPVALYLMSKIDLEQEGRTSWSLRKWSRPVACVAVLFCVTIIVVQTFPGTNPVRAYNISWSPVIIAGTLLISFLTWRLYGRKHYSGPIRALTKWETGVELDLDSTLQASTGHGRKVDGDGDGDDGEGESPGTGSGSEKDWTGPIPVATMPDLAYSEGGAASLSVGVAPAETVDTMTSPGEWEQFDSSLAPGHTDSRV</sequence>
<feature type="transmembrane region" description="Helical" evidence="7">
    <location>
        <begin position="412"/>
        <end position="435"/>
    </location>
</feature>
<dbReference type="HOGENOM" id="CLU_387888_0_0_1"/>
<dbReference type="VEuPathDB" id="FungiDB:A1Q1_04168"/>
<feature type="transmembrane region" description="Helical" evidence="7">
    <location>
        <begin position="262"/>
        <end position="280"/>
    </location>
</feature>
<feature type="transmembrane region" description="Helical" evidence="7">
    <location>
        <begin position="473"/>
        <end position="492"/>
    </location>
</feature>
<dbReference type="EMBL" id="ALBS01000263">
    <property type="protein sequence ID" value="EJT47094.1"/>
    <property type="molecule type" value="Genomic_DNA"/>
</dbReference>
<feature type="region of interest" description="Disordered" evidence="6">
    <location>
        <begin position="686"/>
        <end position="712"/>
    </location>
</feature>
<dbReference type="Pfam" id="PF13520">
    <property type="entry name" value="AA_permease_2"/>
    <property type="match status" value="1"/>
</dbReference>
<keyword evidence="5 7" id="KW-0472">Membrane</keyword>
<dbReference type="GeneID" id="25987681"/>
<dbReference type="GO" id="GO:0022857">
    <property type="term" value="F:transmembrane transporter activity"/>
    <property type="evidence" value="ECO:0007669"/>
    <property type="project" value="InterPro"/>
</dbReference>
<dbReference type="InterPro" id="IPR002293">
    <property type="entry name" value="AA/rel_permease1"/>
</dbReference>
<dbReference type="Gene3D" id="1.20.1740.10">
    <property type="entry name" value="Amino acid/polyamine transporter I"/>
    <property type="match status" value="1"/>
</dbReference>
<dbReference type="RefSeq" id="XP_014178020.1">
    <property type="nucleotide sequence ID" value="XM_014322545.1"/>
</dbReference>
<evidence type="ECO:0000256" key="6">
    <source>
        <dbReference type="SAM" id="MobiDB-lite"/>
    </source>
</evidence>
<evidence type="ECO:0000256" key="5">
    <source>
        <dbReference type="ARBA" id="ARBA00023136"/>
    </source>
</evidence>
<feature type="transmembrane region" description="Helical" evidence="7">
    <location>
        <begin position="544"/>
        <end position="562"/>
    </location>
</feature>
<feature type="transmembrane region" description="Helical" evidence="7">
    <location>
        <begin position="222"/>
        <end position="241"/>
    </location>
</feature>
<accession>J6ERG6</accession>
<keyword evidence="4 7" id="KW-1133">Transmembrane helix</keyword>
<reference evidence="8 9" key="1">
    <citation type="journal article" date="2012" name="Eukaryot. Cell">
        <title>Draft genome sequence of CBS 2479, the standard type strain of Trichosporon asahii.</title>
        <authorList>
            <person name="Yang R.Y."/>
            <person name="Li H.T."/>
            <person name="Zhu H."/>
            <person name="Zhou G.P."/>
            <person name="Wang M."/>
            <person name="Wang L."/>
        </authorList>
    </citation>
    <scope>NUCLEOTIDE SEQUENCE [LARGE SCALE GENOMIC DNA]</scope>
    <source>
        <strain evidence="9">ATCC 90039 / CBS 2479 / JCM 2466 / KCTC 7840 / NCYC 2677 / UAMH 7654</strain>
    </source>
</reference>
<name>J6ERG6_TRIAS</name>
<protein>
    <submittedName>
        <fullName evidence="8">Amino acid/metabolite permease</fullName>
    </submittedName>
</protein>
<organism evidence="8 9">
    <name type="scientific">Trichosporon asahii var. asahii (strain ATCC 90039 / CBS 2479 / JCM 2466 / KCTC 7840 / NBRC 103889/ NCYC 2677 / UAMH 7654)</name>
    <name type="common">Yeast</name>
    <dbReference type="NCBI Taxonomy" id="1186058"/>
    <lineage>
        <taxon>Eukaryota</taxon>
        <taxon>Fungi</taxon>
        <taxon>Dikarya</taxon>
        <taxon>Basidiomycota</taxon>
        <taxon>Agaricomycotina</taxon>
        <taxon>Tremellomycetes</taxon>
        <taxon>Trichosporonales</taxon>
        <taxon>Trichosporonaceae</taxon>
        <taxon>Trichosporon</taxon>
    </lineage>
</organism>
<feature type="transmembrane region" description="Helical" evidence="7">
    <location>
        <begin position="286"/>
        <end position="306"/>
    </location>
</feature>
<comment type="caution">
    <text evidence="8">The sequence shown here is derived from an EMBL/GenBank/DDBJ whole genome shotgun (WGS) entry which is preliminary data.</text>
</comment>
<dbReference type="AlphaFoldDB" id="J6ERG6"/>